<comment type="caution">
    <text evidence="4">The sequence shown here is derived from an EMBL/GenBank/DDBJ whole genome shotgun (WGS) entry which is preliminary data.</text>
</comment>
<keyword evidence="2" id="KW-0560">Oxidoreductase</keyword>
<dbReference type="Proteomes" id="UP000179005">
    <property type="component" value="Unassembled WGS sequence"/>
</dbReference>
<dbReference type="STRING" id="1802619.A2797_02220"/>
<dbReference type="FunFam" id="3.40.309.10:FF:000009">
    <property type="entry name" value="Aldehyde dehydrogenase A"/>
    <property type="match status" value="1"/>
</dbReference>
<dbReference type="Pfam" id="PF00171">
    <property type="entry name" value="Aldedh"/>
    <property type="match status" value="1"/>
</dbReference>
<dbReference type="InterPro" id="IPR015590">
    <property type="entry name" value="Aldehyde_DH_dom"/>
</dbReference>
<proteinExistence type="inferred from homology"/>
<evidence type="ECO:0000313" key="4">
    <source>
        <dbReference type="EMBL" id="OGC56148.1"/>
    </source>
</evidence>
<dbReference type="EMBL" id="MEVC01000003">
    <property type="protein sequence ID" value="OGC56148.1"/>
    <property type="molecule type" value="Genomic_DNA"/>
</dbReference>
<protein>
    <recommendedName>
        <fullName evidence="3">Aldehyde dehydrogenase domain-containing protein</fullName>
    </recommendedName>
</protein>
<accession>A0A1F4VGW2</accession>
<comment type="similarity">
    <text evidence="1">Belongs to the aldehyde dehydrogenase family.</text>
</comment>
<gene>
    <name evidence="4" type="ORF">A2797_02220</name>
</gene>
<name>A0A1F4VGW2_UNCKA</name>
<dbReference type="InterPro" id="IPR016161">
    <property type="entry name" value="Ald_DH/histidinol_DH"/>
</dbReference>
<sequence length="456" mass="50179">MNELVSINPSNYQPIGKVKVSTPEEVAGKVEAAHKAKKAWRALGIDGRIELLRKVVAKFEQDKDRLAKLVAQEMGMPIKEARDDLASGLEYFNSYFDKANDYLKPELTFENDKELHEVYHEPYGVAAVIVPWNFPFSNFVWQCGQNLVAGNVVVFKHSEETPLFGKAIEEIVAPELPKGVFEEVYGDGAVGEMLVKGDVNLICFTGSAKTGAKINEASSSRFIPTVMELGGSAPGIIFEDTDIEAIKETVFTNRFLNCGQMCDALKRLIVHENKVEEVIAKLTKLTTTKKIGDASSEQTDIGPLVAKRQLDLLEGQVSDAVQKGAKVVVGGKRPEGLNGAYYEPTLLTGVTRKMRVWQEEVFGPVLPVVAFGTEEEAISLANDTPYGLGTYVFTQNKEQFARVAEQLESGMVSQNNVSYLNVCNPFGGYKMSGGGREHAQFGFHEVTQIKVIAREK</sequence>
<evidence type="ECO:0000313" key="5">
    <source>
        <dbReference type="Proteomes" id="UP000179005"/>
    </source>
</evidence>
<evidence type="ECO:0000259" key="3">
    <source>
        <dbReference type="Pfam" id="PF00171"/>
    </source>
</evidence>
<feature type="domain" description="Aldehyde dehydrogenase" evidence="3">
    <location>
        <begin position="5"/>
        <end position="452"/>
    </location>
</feature>
<evidence type="ECO:0000256" key="2">
    <source>
        <dbReference type="ARBA" id="ARBA00023002"/>
    </source>
</evidence>
<dbReference type="Gene3D" id="3.40.605.10">
    <property type="entry name" value="Aldehyde Dehydrogenase, Chain A, domain 1"/>
    <property type="match status" value="1"/>
</dbReference>
<evidence type="ECO:0000256" key="1">
    <source>
        <dbReference type="ARBA" id="ARBA00009986"/>
    </source>
</evidence>
<reference evidence="4 5" key="1">
    <citation type="journal article" date="2016" name="Nat. Commun.">
        <title>Thousands of microbial genomes shed light on interconnected biogeochemical processes in an aquifer system.</title>
        <authorList>
            <person name="Anantharaman K."/>
            <person name="Brown C.T."/>
            <person name="Hug L.A."/>
            <person name="Sharon I."/>
            <person name="Castelle C.J."/>
            <person name="Probst A.J."/>
            <person name="Thomas B.C."/>
            <person name="Singh A."/>
            <person name="Wilkins M.J."/>
            <person name="Karaoz U."/>
            <person name="Brodie E.L."/>
            <person name="Williams K.H."/>
            <person name="Hubbard S.S."/>
            <person name="Banfield J.F."/>
        </authorList>
    </citation>
    <scope>NUCLEOTIDE SEQUENCE [LARGE SCALE GENOMIC DNA]</scope>
</reference>
<dbReference type="AlphaFoldDB" id="A0A1F4VGW2"/>
<dbReference type="PANTHER" id="PTHR42804">
    <property type="entry name" value="ALDEHYDE DEHYDROGENASE"/>
    <property type="match status" value="1"/>
</dbReference>
<dbReference type="InterPro" id="IPR016163">
    <property type="entry name" value="Ald_DH_C"/>
</dbReference>
<dbReference type="CDD" id="cd07078">
    <property type="entry name" value="ALDH"/>
    <property type="match status" value="1"/>
</dbReference>
<organism evidence="4 5">
    <name type="scientific">candidate division WWE3 bacterium RIFCSPHIGHO2_01_FULL_48_15</name>
    <dbReference type="NCBI Taxonomy" id="1802619"/>
    <lineage>
        <taxon>Bacteria</taxon>
        <taxon>Katanobacteria</taxon>
    </lineage>
</organism>
<dbReference type="PANTHER" id="PTHR42804:SF1">
    <property type="entry name" value="ALDEHYDE DEHYDROGENASE-RELATED"/>
    <property type="match status" value="1"/>
</dbReference>
<dbReference type="InterPro" id="IPR016162">
    <property type="entry name" value="Ald_DH_N"/>
</dbReference>
<dbReference type="SUPFAM" id="SSF53720">
    <property type="entry name" value="ALDH-like"/>
    <property type="match status" value="1"/>
</dbReference>
<dbReference type="GO" id="GO:0016620">
    <property type="term" value="F:oxidoreductase activity, acting on the aldehyde or oxo group of donors, NAD or NADP as acceptor"/>
    <property type="evidence" value="ECO:0007669"/>
    <property type="project" value="InterPro"/>
</dbReference>
<dbReference type="Gene3D" id="3.40.309.10">
    <property type="entry name" value="Aldehyde Dehydrogenase, Chain A, domain 2"/>
    <property type="match status" value="1"/>
</dbReference>